<comment type="caution">
    <text evidence="3">The sequence shown here is derived from an EMBL/GenBank/DDBJ whole genome shotgun (WGS) entry which is preliminary data.</text>
</comment>
<dbReference type="RefSeq" id="WP_307682782.1">
    <property type="nucleotide sequence ID" value="NZ_JAUSQX010000001.1"/>
</dbReference>
<feature type="signal peptide" evidence="2">
    <location>
        <begin position="1"/>
        <end position="32"/>
    </location>
</feature>
<accession>A0ABT9NGN7</accession>
<proteinExistence type="predicted"/>
<evidence type="ECO:0000256" key="1">
    <source>
        <dbReference type="SAM" id="MobiDB-lite"/>
    </source>
</evidence>
<feature type="region of interest" description="Disordered" evidence="1">
    <location>
        <begin position="32"/>
        <end position="59"/>
    </location>
</feature>
<evidence type="ECO:0000256" key="2">
    <source>
        <dbReference type="SAM" id="SignalP"/>
    </source>
</evidence>
<reference evidence="3 4" key="1">
    <citation type="submission" date="2023-07" db="EMBL/GenBank/DDBJ databases">
        <title>Sequencing the genomes of 1000 actinobacteria strains.</title>
        <authorList>
            <person name="Klenk H.-P."/>
        </authorList>
    </citation>
    <scope>NUCLEOTIDE SEQUENCE [LARGE SCALE GENOMIC DNA]</scope>
    <source>
        <strain evidence="3 4">DSM 17163</strain>
    </source>
</reference>
<name>A0ABT9NGN7_9ACTO</name>
<protein>
    <submittedName>
        <fullName evidence="3">Uncharacterized protein</fullName>
    </submittedName>
</protein>
<dbReference type="EMBL" id="JAUSQX010000001">
    <property type="protein sequence ID" value="MDP9806567.1"/>
    <property type="molecule type" value="Genomic_DNA"/>
</dbReference>
<sequence>MTQPSRKRLSSSVNLAAAVLLGTAGLAAPAMATTGPAADSATESTAEQTVSSEEAEQESTIEYIVSPQGMSGTEKIGYGWQNMSHINLLTTLRVGCSAIRAGPPSAFMTAGLD</sequence>
<evidence type="ECO:0000313" key="3">
    <source>
        <dbReference type="EMBL" id="MDP9806567.1"/>
    </source>
</evidence>
<gene>
    <name evidence="3" type="ORF">J2S70_001149</name>
</gene>
<feature type="chain" id="PRO_5046038331" evidence="2">
    <location>
        <begin position="33"/>
        <end position="113"/>
    </location>
</feature>
<keyword evidence="4" id="KW-1185">Reference proteome</keyword>
<evidence type="ECO:0000313" key="4">
    <source>
        <dbReference type="Proteomes" id="UP001243212"/>
    </source>
</evidence>
<dbReference type="Proteomes" id="UP001243212">
    <property type="component" value="Unassembled WGS sequence"/>
</dbReference>
<keyword evidence="2" id="KW-0732">Signal</keyword>
<feature type="compositionally biased region" description="Polar residues" evidence="1">
    <location>
        <begin position="41"/>
        <end position="52"/>
    </location>
</feature>
<organism evidence="3 4">
    <name type="scientific">Trueperella bonasi</name>
    <dbReference type="NCBI Taxonomy" id="312286"/>
    <lineage>
        <taxon>Bacteria</taxon>
        <taxon>Bacillati</taxon>
        <taxon>Actinomycetota</taxon>
        <taxon>Actinomycetes</taxon>
        <taxon>Actinomycetales</taxon>
        <taxon>Actinomycetaceae</taxon>
        <taxon>Trueperella</taxon>
    </lineage>
</organism>